<dbReference type="PROSITE" id="PS50102">
    <property type="entry name" value="RRM"/>
    <property type="match status" value="1"/>
</dbReference>
<dbReference type="Gene3D" id="3.30.70.330">
    <property type="match status" value="1"/>
</dbReference>
<dbReference type="InterPro" id="IPR002483">
    <property type="entry name" value="PWI_dom"/>
</dbReference>
<dbReference type="Gene3D" id="1.20.1390.10">
    <property type="entry name" value="PWI domain"/>
    <property type="match status" value="1"/>
</dbReference>
<reference evidence="5" key="1">
    <citation type="journal article" date="2013" name="Science">
        <title>The Amborella genome and the evolution of flowering plants.</title>
        <authorList>
            <consortium name="Amborella Genome Project"/>
        </authorList>
    </citation>
    <scope>NUCLEOTIDE SEQUENCE [LARGE SCALE GENOMIC DNA]</scope>
</reference>
<protein>
    <recommendedName>
        <fullName evidence="3">RRM domain-containing protein</fullName>
    </recommendedName>
</protein>
<dbReference type="OMA" id="NGRHKEE"/>
<evidence type="ECO:0000313" key="4">
    <source>
        <dbReference type="EMBL" id="ERN11737.1"/>
    </source>
</evidence>
<feature type="compositionally biased region" description="Basic residues" evidence="2">
    <location>
        <begin position="182"/>
        <end position="197"/>
    </location>
</feature>
<keyword evidence="5" id="KW-1185">Reference proteome</keyword>
<dbReference type="KEGG" id="atr:18439938"/>
<proteinExistence type="predicted"/>
<evidence type="ECO:0000259" key="3">
    <source>
        <dbReference type="PROSITE" id="PS50102"/>
    </source>
</evidence>
<feature type="compositionally biased region" description="Polar residues" evidence="2">
    <location>
        <begin position="145"/>
        <end position="159"/>
    </location>
</feature>
<dbReference type="GO" id="GO:0008143">
    <property type="term" value="F:poly(A) binding"/>
    <property type="evidence" value="ECO:0000318"/>
    <property type="project" value="GO_Central"/>
</dbReference>
<dbReference type="Gramene" id="ERN11737">
    <property type="protein sequence ID" value="ERN11737"/>
    <property type="gene ID" value="AMTR_s00022p00238840"/>
</dbReference>
<dbReference type="InterPro" id="IPR035979">
    <property type="entry name" value="RBD_domain_sf"/>
</dbReference>
<dbReference type="HOGENOM" id="CLU_027028_0_0_1"/>
<sequence>MEVRVFRVNFTGDGAARLREKVKDKLKEFMGSYTDDTLVEYVIVLLRNGRQKEEAKKELNVFLGDDSESFVSWLWDHLSSNLHLYVPPPEPSSSVEETVEPESLLDDGLRGIDQPMDQTSGDPHSYMEIEEPIMEARSRRRRQWKSSTLDTTEPSLQTNDIEKPIKQNDEHQSIYTKERTGRRSRSFKRPRSPKTRVRRDENLDDEWKPKKADSASRPSVDAPRRLLQYAVREAVGPLTSTSKSEPASKRLRSVVATSSGNTLHDAPPQRTKSVTRVPLLMASAVKAAAEAAEDVSKSRSGKNVFDRLGGAKDGIDCTEQLTVFKAPTPEELGHGAEGVNFQENHYGRDFNGEVSTFDENNVMASDYASENDGFDEVGASERRFLDASQSSGNKDNDSLLVQYSIAQNKDEGRKTKLKDQAVNGMANASQKIVNISVNVNTWKPSHFQSVRNVGGPEKRNSTLEADTGVTENAAQTCEEVKAVMAGNGNQDMSLGDTRKETQKVVQSVPGAYSAVRSFEDADSRTVFVSNVHFGATKDTLSRHFNKCGEVLKVIILSDAATGQPKGSAYVEFARKEAAELALSLNGTSFMSRILKVVRRSSGQHEALPSIWPRIHRPFSTSRFTGRAPFTRPLAPTRWSPLKTGPRSLQWKRDGPVGPQNQAPLASPLTPGPRSLTYVRSDAPTQT</sequence>
<dbReference type="STRING" id="13333.W1PP14"/>
<organism evidence="4 5">
    <name type="scientific">Amborella trichopoda</name>
    <dbReference type="NCBI Taxonomy" id="13333"/>
    <lineage>
        <taxon>Eukaryota</taxon>
        <taxon>Viridiplantae</taxon>
        <taxon>Streptophyta</taxon>
        <taxon>Embryophyta</taxon>
        <taxon>Tracheophyta</taxon>
        <taxon>Spermatophyta</taxon>
        <taxon>Magnoliopsida</taxon>
        <taxon>Amborellales</taxon>
        <taxon>Amborellaceae</taxon>
        <taxon>Amborella</taxon>
    </lineage>
</organism>
<feature type="region of interest" description="Disordered" evidence="2">
    <location>
        <begin position="625"/>
        <end position="686"/>
    </location>
</feature>
<dbReference type="eggNOG" id="KOG3702">
    <property type="taxonomic scope" value="Eukaryota"/>
</dbReference>
<dbReference type="FunFam" id="1.20.1390.10:FF:000005">
    <property type="entry name" value="RNA binding (RRM/RBD/RNP motifs) family protein"/>
    <property type="match status" value="1"/>
</dbReference>
<dbReference type="Pfam" id="PF01480">
    <property type="entry name" value="PWI"/>
    <property type="match status" value="1"/>
</dbReference>
<dbReference type="AlphaFoldDB" id="W1PP14"/>
<dbReference type="GO" id="GO:0043488">
    <property type="term" value="P:regulation of mRNA stability"/>
    <property type="evidence" value="ECO:0000318"/>
    <property type="project" value="GO_Central"/>
</dbReference>
<evidence type="ECO:0000313" key="5">
    <source>
        <dbReference type="Proteomes" id="UP000017836"/>
    </source>
</evidence>
<dbReference type="Pfam" id="PF00076">
    <property type="entry name" value="RRM_1"/>
    <property type="match status" value="1"/>
</dbReference>
<dbReference type="InterPro" id="IPR012677">
    <property type="entry name" value="Nucleotide-bd_a/b_plait_sf"/>
</dbReference>
<dbReference type="GO" id="GO:0005737">
    <property type="term" value="C:cytoplasm"/>
    <property type="evidence" value="ECO:0000318"/>
    <property type="project" value="GO_Central"/>
</dbReference>
<dbReference type="SUPFAM" id="SSF54928">
    <property type="entry name" value="RNA-binding domain, RBD"/>
    <property type="match status" value="1"/>
</dbReference>
<dbReference type="PANTHER" id="PTHR14738">
    <property type="entry name" value="ZINC FINGER CCCH DOMAIN-CONTAINING PROTEIN 14"/>
    <property type="match status" value="1"/>
</dbReference>
<keyword evidence="1" id="KW-0694">RNA-binding</keyword>
<accession>W1PP14</accession>
<dbReference type="InterPro" id="IPR040366">
    <property type="entry name" value="Nab2/ZC3H14"/>
</dbReference>
<feature type="region of interest" description="Disordered" evidence="2">
    <location>
        <begin position="136"/>
        <end position="224"/>
    </location>
</feature>
<dbReference type="OrthoDB" id="4726at2759"/>
<feature type="domain" description="RRM" evidence="3">
    <location>
        <begin position="524"/>
        <end position="601"/>
    </location>
</feature>
<dbReference type="GO" id="GO:0005634">
    <property type="term" value="C:nucleus"/>
    <property type="evidence" value="ECO:0000318"/>
    <property type="project" value="GO_Central"/>
</dbReference>
<gene>
    <name evidence="4" type="ORF">AMTR_s00022p00238840</name>
</gene>
<feature type="compositionally biased region" description="Basic and acidic residues" evidence="2">
    <location>
        <begin position="160"/>
        <end position="181"/>
    </location>
</feature>
<dbReference type="InterPro" id="IPR000504">
    <property type="entry name" value="RRM_dom"/>
</dbReference>
<dbReference type="Proteomes" id="UP000017836">
    <property type="component" value="Unassembled WGS sequence"/>
</dbReference>
<evidence type="ECO:0000256" key="2">
    <source>
        <dbReference type="SAM" id="MobiDB-lite"/>
    </source>
</evidence>
<dbReference type="SMART" id="SM00360">
    <property type="entry name" value="RRM"/>
    <property type="match status" value="1"/>
</dbReference>
<feature type="compositionally biased region" description="Basic and acidic residues" evidence="2">
    <location>
        <begin position="198"/>
        <end position="214"/>
    </location>
</feature>
<dbReference type="EMBL" id="KI392687">
    <property type="protein sequence ID" value="ERN11737.1"/>
    <property type="molecule type" value="Genomic_DNA"/>
</dbReference>
<name>W1PP14_AMBTC</name>
<evidence type="ECO:0000256" key="1">
    <source>
        <dbReference type="PROSITE-ProRule" id="PRU00176"/>
    </source>
</evidence>
<dbReference type="PANTHER" id="PTHR14738:SF32">
    <property type="entry name" value="RNA BINDING (RRM_RBD_RNP MOTIFS) FAMILY PROTEIN"/>
    <property type="match status" value="1"/>
</dbReference>